<gene>
    <name evidence="8" type="ORF">HDA32_003953</name>
</gene>
<evidence type="ECO:0000313" key="9">
    <source>
        <dbReference type="Proteomes" id="UP000589036"/>
    </source>
</evidence>
<evidence type="ECO:0000256" key="4">
    <source>
        <dbReference type="ARBA" id="ARBA00023163"/>
    </source>
</evidence>
<evidence type="ECO:0000313" key="8">
    <source>
        <dbReference type="EMBL" id="NYE48833.1"/>
    </source>
</evidence>
<dbReference type="EMBL" id="JACCCC010000001">
    <property type="protein sequence ID" value="NYE48833.1"/>
    <property type="molecule type" value="Genomic_DNA"/>
</dbReference>
<sequence length="164" mass="17564">MESVKEPVGVPGVRAPVAEPGAGATPSAPTGELVPIGEAVRRTGVAASALRYYEERGLLPPAVRIGGRRHYGRAELRLIALIRMLTEMGIGLRAVTGMLDGSDWHGALHTQIEALTRRIEQAERARELLRHGTECPSEDPVRRCPHFTAHLDARIGAPTVGADA</sequence>
<dbReference type="AlphaFoldDB" id="A0A852U1H5"/>
<dbReference type="Pfam" id="PF13411">
    <property type="entry name" value="MerR_1"/>
    <property type="match status" value="1"/>
</dbReference>
<organism evidence="8 9">
    <name type="scientific">Spinactinospora alkalitolerans</name>
    <dbReference type="NCBI Taxonomy" id="687207"/>
    <lineage>
        <taxon>Bacteria</taxon>
        <taxon>Bacillati</taxon>
        <taxon>Actinomycetota</taxon>
        <taxon>Actinomycetes</taxon>
        <taxon>Streptosporangiales</taxon>
        <taxon>Nocardiopsidaceae</taxon>
        <taxon>Spinactinospora</taxon>
    </lineage>
</organism>
<feature type="domain" description="HTH merR-type" evidence="7">
    <location>
        <begin position="33"/>
        <end position="101"/>
    </location>
</feature>
<dbReference type="InterPro" id="IPR000551">
    <property type="entry name" value="MerR-type_HTH_dom"/>
</dbReference>
<evidence type="ECO:0000259" key="7">
    <source>
        <dbReference type="PROSITE" id="PS50937"/>
    </source>
</evidence>
<feature type="compositionally biased region" description="Low complexity" evidence="6">
    <location>
        <begin position="1"/>
        <end position="24"/>
    </location>
</feature>
<evidence type="ECO:0000256" key="5">
    <source>
        <dbReference type="SAM" id="Coils"/>
    </source>
</evidence>
<evidence type="ECO:0000256" key="3">
    <source>
        <dbReference type="ARBA" id="ARBA00023125"/>
    </source>
</evidence>
<dbReference type="SMART" id="SM00422">
    <property type="entry name" value="HTH_MERR"/>
    <property type="match status" value="1"/>
</dbReference>
<dbReference type="Proteomes" id="UP000589036">
    <property type="component" value="Unassembled WGS sequence"/>
</dbReference>
<dbReference type="PROSITE" id="PS50937">
    <property type="entry name" value="HTH_MERR_2"/>
    <property type="match status" value="1"/>
</dbReference>
<dbReference type="Gene3D" id="1.10.1660.10">
    <property type="match status" value="1"/>
</dbReference>
<feature type="region of interest" description="Disordered" evidence="6">
    <location>
        <begin position="1"/>
        <end position="30"/>
    </location>
</feature>
<keyword evidence="5" id="KW-0175">Coiled coil</keyword>
<evidence type="ECO:0000256" key="2">
    <source>
        <dbReference type="ARBA" id="ARBA00023015"/>
    </source>
</evidence>
<dbReference type="RefSeq" id="WP_179644596.1">
    <property type="nucleotide sequence ID" value="NZ_BAAAYY010000010.1"/>
</dbReference>
<reference evidence="8 9" key="1">
    <citation type="submission" date="2020-07" db="EMBL/GenBank/DDBJ databases">
        <title>Sequencing the genomes of 1000 actinobacteria strains.</title>
        <authorList>
            <person name="Klenk H.-P."/>
        </authorList>
    </citation>
    <scope>NUCLEOTIDE SEQUENCE [LARGE SCALE GENOMIC DNA]</scope>
    <source>
        <strain evidence="8 9">CXB654</strain>
    </source>
</reference>
<keyword evidence="4" id="KW-0804">Transcription</keyword>
<dbReference type="InterPro" id="IPR009061">
    <property type="entry name" value="DNA-bd_dom_put_sf"/>
</dbReference>
<comment type="caution">
    <text evidence="8">The sequence shown here is derived from an EMBL/GenBank/DDBJ whole genome shotgun (WGS) entry which is preliminary data.</text>
</comment>
<protein>
    <submittedName>
        <fullName evidence="8">DNA-binding transcriptional MerR regulator</fullName>
    </submittedName>
</protein>
<feature type="coiled-coil region" evidence="5">
    <location>
        <begin position="105"/>
        <end position="132"/>
    </location>
</feature>
<dbReference type="PANTHER" id="PTHR30204">
    <property type="entry name" value="REDOX-CYCLING DRUG-SENSING TRANSCRIPTIONAL ACTIVATOR SOXR"/>
    <property type="match status" value="1"/>
</dbReference>
<dbReference type="PANTHER" id="PTHR30204:SF69">
    <property type="entry name" value="MERR-FAMILY TRANSCRIPTIONAL REGULATOR"/>
    <property type="match status" value="1"/>
</dbReference>
<evidence type="ECO:0000256" key="6">
    <source>
        <dbReference type="SAM" id="MobiDB-lite"/>
    </source>
</evidence>
<keyword evidence="1" id="KW-0678">Repressor</keyword>
<accession>A0A852U1H5</accession>
<name>A0A852U1H5_9ACTN</name>
<proteinExistence type="predicted"/>
<keyword evidence="2" id="KW-0805">Transcription regulation</keyword>
<keyword evidence="9" id="KW-1185">Reference proteome</keyword>
<keyword evidence="3 8" id="KW-0238">DNA-binding</keyword>
<dbReference type="SUPFAM" id="SSF46955">
    <property type="entry name" value="Putative DNA-binding domain"/>
    <property type="match status" value="1"/>
</dbReference>
<dbReference type="PRINTS" id="PR00040">
    <property type="entry name" value="HTHMERR"/>
</dbReference>
<dbReference type="GO" id="GO:0003677">
    <property type="term" value="F:DNA binding"/>
    <property type="evidence" value="ECO:0007669"/>
    <property type="project" value="UniProtKB-KW"/>
</dbReference>
<evidence type="ECO:0000256" key="1">
    <source>
        <dbReference type="ARBA" id="ARBA00022491"/>
    </source>
</evidence>
<dbReference type="InterPro" id="IPR047057">
    <property type="entry name" value="MerR_fam"/>
</dbReference>
<dbReference type="GO" id="GO:0003700">
    <property type="term" value="F:DNA-binding transcription factor activity"/>
    <property type="evidence" value="ECO:0007669"/>
    <property type="project" value="InterPro"/>
</dbReference>